<name>A0ABQ5EJT5_9ASTR</name>
<dbReference type="EMBL" id="BQNB010016385">
    <property type="protein sequence ID" value="GJT51180.1"/>
    <property type="molecule type" value="Genomic_DNA"/>
</dbReference>
<sequence length="78" mass="8769">FGIDFSSESFEFIHQNGVIGVDVASTDGNKGFWFGVSLRLLREIELEKDFVLKDFESFVQSIIEEDSSGVEKFLSSIV</sequence>
<dbReference type="Proteomes" id="UP001151760">
    <property type="component" value="Unassembled WGS sequence"/>
</dbReference>
<reference evidence="1" key="2">
    <citation type="submission" date="2022-01" db="EMBL/GenBank/DDBJ databases">
        <authorList>
            <person name="Yamashiro T."/>
            <person name="Shiraishi A."/>
            <person name="Satake H."/>
            <person name="Nakayama K."/>
        </authorList>
    </citation>
    <scope>NUCLEOTIDE SEQUENCE</scope>
</reference>
<keyword evidence="2" id="KW-1185">Reference proteome</keyword>
<reference evidence="1" key="1">
    <citation type="journal article" date="2022" name="Int. J. Mol. Sci.">
        <title>Draft Genome of Tanacetum Coccineum: Genomic Comparison of Closely Related Tanacetum-Family Plants.</title>
        <authorList>
            <person name="Yamashiro T."/>
            <person name="Shiraishi A."/>
            <person name="Nakayama K."/>
            <person name="Satake H."/>
        </authorList>
    </citation>
    <scope>NUCLEOTIDE SEQUENCE</scope>
</reference>
<evidence type="ECO:0000313" key="1">
    <source>
        <dbReference type="EMBL" id="GJT51180.1"/>
    </source>
</evidence>
<feature type="non-terminal residue" evidence="1">
    <location>
        <position position="1"/>
    </location>
</feature>
<organism evidence="1 2">
    <name type="scientific">Tanacetum coccineum</name>
    <dbReference type="NCBI Taxonomy" id="301880"/>
    <lineage>
        <taxon>Eukaryota</taxon>
        <taxon>Viridiplantae</taxon>
        <taxon>Streptophyta</taxon>
        <taxon>Embryophyta</taxon>
        <taxon>Tracheophyta</taxon>
        <taxon>Spermatophyta</taxon>
        <taxon>Magnoliopsida</taxon>
        <taxon>eudicotyledons</taxon>
        <taxon>Gunneridae</taxon>
        <taxon>Pentapetalae</taxon>
        <taxon>asterids</taxon>
        <taxon>campanulids</taxon>
        <taxon>Asterales</taxon>
        <taxon>Asteraceae</taxon>
        <taxon>Asteroideae</taxon>
        <taxon>Anthemideae</taxon>
        <taxon>Anthemidinae</taxon>
        <taxon>Tanacetum</taxon>
    </lineage>
</organism>
<evidence type="ECO:0008006" key="3">
    <source>
        <dbReference type="Google" id="ProtNLM"/>
    </source>
</evidence>
<comment type="caution">
    <text evidence="1">The sequence shown here is derived from an EMBL/GenBank/DDBJ whole genome shotgun (WGS) entry which is preliminary data.</text>
</comment>
<evidence type="ECO:0000313" key="2">
    <source>
        <dbReference type="Proteomes" id="UP001151760"/>
    </source>
</evidence>
<gene>
    <name evidence="1" type="ORF">Tco_0977337</name>
</gene>
<proteinExistence type="predicted"/>
<protein>
    <recommendedName>
        <fullName evidence="3">SMI1/KNR4 family protein</fullName>
    </recommendedName>
</protein>
<accession>A0ABQ5EJT5</accession>